<keyword evidence="2 6" id="KW-0812">Transmembrane</keyword>
<evidence type="ECO:0000256" key="6">
    <source>
        <dbReference type="SAM" id="Phobius"/>
    </source>
</evidence>
<dbReference type="Gene3D" id="1.20.1250.20">
    <property type="entry name" value="MFS general substrate transporter like domains"/>
    <property type="match status" value="1"/>
</dbReference>
<dbReference type="GO" id="GO:0016020">
    <property type="term" value="C:membrane"/>
    <property type="evidence" value="ECO:0007669"/>
    <property type="project" value="UniProtKB-SubCell"/>
</dbReference>
<dbReference type="PRINTS" id="PR00171">
    <property type="entry name" value="SUGRTRNSPORT"/>
</dbReference>
<evidence type="ECO:0000256" key="3">
    <source>
        <dbReference type="ARBA" id="ARBA00022989"/>
    </source>
</evidence>
<dbReference type="InterPro" id="IPR005828">
    <property type="entry name" value="MFS_sugar_transport-like"/>
</dbReference>
<feature type="transmembrane region" description="Helical" evidence="6">
    <location>
        <begin position="393"/>
        <end position="417"/>
    </location>
</feature>
<dbReference type="PANTHER" id="PTHR48021:SF32">
    <property type="entry name" value="FACILITATED TREHALOSE TRANSPORTER TRET1-2 HOMOLOG-LIKE PROTEIN"/>
    <property type="match status" value="1"/>
</dbReference>
<dbReference type="InterPro" id="IPR003663">
    <property type="entry name" value="Sugar/inositol_transpt"/>
</dbReference>
<dbReference type="EMBL" id="HBUF01193960">
    <property type="protein sequence ID" value="CAG6659368.1"/>
    <property type="molecule type" value="Transcribed_RNA"/>
</dbReference>
<feature type="transmembrane region" description="Helical" evidence="6">
    <location>
        <begin position="329"/>
        <end position="351"/>
    </location>
</feature>
<dbReference type="EMBL" id="HBUF01193961">
    <property type="protein sequence ID" value="CAG6659369.1"/>
    <property type="molecule type" value="Transcribed_RNA"/>
</dbReference>
<keyword evidence="4 6" id="KW-0472">Membrane</keyword>
<dbReference type="EMBL" id="HBUF01536493">
    <property type="protein sequence ID" value="CAG6753490.1"/>
    <property type="molecule type" value="Transcribed_RNA"/>
</dbReference>
<dbReference type="InterPro" id="IPR050549">
    <property type="entry name" value="MFS_Trehalose_Transporter"/>
</dbReference>
<evidence type="ECO:0000256" key="2">
    <source>
        <dbReference type="ARBA" id="ARBA00022692"/>
    </source>
</evidence>
<dbReference type="SUPFAM" id="SSF103473">
    <property type="entry name" value="MFS general substrate transporter"/>
    <property type="match status" value="1"/>
</dbReference>
<dbReference type="PROSITE" id="PS00216">
    <property type="entry name" value="SUGAR_TRANSPORT_1"/>
    <property type="match status" value="1"/>
</dbReference>
<feature type="transmembrane region" description="Helical" evidence="6">
    <location>
        <begin position="358"/>
        <end position="381"/>
    </location>
</feature>
<evidence type="ECO:0000313" key="8">
    <source>
        <dbReference type="EMBL" id="CAG6611838.1"/>
    </source>
</evidence>
<dbReference type="GO" id="GO:0022857">
    <property type="term" value="F:transmembrane transporter activity"/>
    <property type="evidence" value="ECO:0007669"/>
    <property type="project" value="InterPro"/>
</dbReference>
<feature type="transmembrane region" description="Helical" evidence="6">
    <location>
        <begin position="429"/>
        <end position="452"/>
    </location>
</feature>
<name>A0A8D8LSP5_9HEMI</name>
<dbReference type="PANTHER" id="PTHR48021">
    <property type="match status" value="1"/>
</dbReference>
<feature type="transmembrane region" description="Helical" evidence="6">
    <location>
        <begin position="181"/>
        <end position="200"/>
    </location>
</feature>
<dbReference type="AlphaFoldDB" id="A0A8D8LSP5"/>
<feature type="transmembrane region" description="Helical" evidence="6">
    <location>
        <begin position="458"/>
        <end position="480"/>
    </location>
</feature>
<dbReference type="EMBL" id="HBUF01536494">
    <property type="protein sequence ID" value="CAG6753491.1"/>
    <property type="molecule type" value="Transcribed_RNA"/>
</dbReference>
<dbReference type="InterPro" id="IPR020846">
    <property type="entry name" value="MFS_dom"/>
</dbReference>
<sequence length="525" mass="58322">MFNLIWRIKLVEFVSSLFRSDELKSKSGSGSEGGHSTKRHHENYSENLVIWRSLIATLSAHSVNLSIGMCQGFSAVLIPQLMQPSSHIQITYHESSWIASLGVISNPLGALMSGTIMEVWGRKTTLQVAAFPFLTGWLLMACADNLVNLCIGRFITGVAIGMGSSTYVYVSEISLPAYRGLFASLGPVFVSLGVLFVYYMGYMLHWHIVCYFCAVSACISFIVVSFMPETPSWYASKGLVVKSTASLNWLRNNSAIANVEIADILQSISEKDEDNKSCCQKLREFIQPTVWKPFFTLCGFFMLQQGSGIYIILYYAVNFFQKVGSSMDAWKASISMAVMRLVMSVVGSIFIQNYGRRTLAMISGLGMALSMGACGLYEHYFEGVPADMRLDPLIPFIFILLNVCASMLGTLQLPWIMTGELFPLSVRGFMQGFMSCIAYILIFITVKIYPFLSTHLDIATTMYIFAGSSTLITLFAFFVLPETQGKTLLEIERTFQGNNLPFSSIDQEKGDAKPVKQKNKAELNS</sequence>
<dbReference type="Pfam" id="PF00083">
    <property type="entry name" value="Sugar_tr"/>
    <property type="match status" value="1"/>
</dbReference>
<feature type="transmembrane region" description="Helical" evidence="6">
    <location>
        <begin position="146"/>
        <end position="169"/>
    </location>
</feature>
<dbReference type="PROSITE" id="PS50850">
    <property type="entry name" value="MFS"/>
    <property type="match status" value="1"/>
</dbReference>
<evidence type="ECO:0000256" key="1">
    <source>
        <dbReference type="ARBA" id="ARBA00004141"/>
    </source>
</evidence>
<proteinExistence type="predicted"/>
<accession>A0A8D8LSP5</accession>
<feature type="region of interest" description="Disordered" evidence="5">
    <location>
        <begin position="502"/>
        <end position="525"/>
    </location>
</feature>
<dbReference type="EMBL" id="HBUF01193962">
    <property type="protein sequence ID" value="CAG6659370.1"/>
    <property type="molecule type" value="Transcribed_RNA"/>
</dbReference>
<comment type="subcellular location">
    <subcellularLocation>
        <location evidence="1">Membrane</location>
        <topology evidence="1">Multi-pass membrane protein</topology>
    </subcellularLocation>
</comment>
<dbReference type="EMBL" id="HBUF01023046">
    <property type="protein sequence ID" value="CAG6611838.1"/>
    <property type="molecule type" value="Transcribed_RNA"/>
</dbReference>
<reference evidence="8" key="1">
    <citation type="submission" date="2021-05" db="EMBL/GenBank/DDBJ databases">
        <authorList>
            <person name="Alioto T."/>
            <person name="Alioto T."/>
            <person name="Gomez Garrido J."/>
        </authorList>
    </citation>
    <scope>NUCLEOTIDE SEQUENCE</scope>
</reference>
<dbReference type="InterPro" id="IPR036259">
    <property type="entry name" value="MFS_trans_sf"/>
</dbReference>
<keyword evidence="3 6" id="KW-1133">Transmembrane helix</keyword>
<evidence type="ECO:0000259" key="7">
    <source>
        <dbReference type="PROSITE" id="PS50850"/>
    </source>
</evidence>
<feature type="transmembrane region" description="Helical" evidence="6">
    <location>
        <begin position="206"/>
        <end position="227"/>
    </location>
</feature>
<evidence type="ECO:0000256" key="5">
    <source>
        <dbReference type="SAM" id="MobiDB-lite"/>
    </source>
</evidence>
<dbReference type="EMBL" id="HBUF01023045">
    <property type="protein sequence ID" value="CAG6611837.1"/>
    <property type="molecule type" value="Transcribed_RNA"/>
</dbReference>
<protein>
    <submittedName>
        <fullName evidence="8">Facilitated trehalose transporter Tret1</fullName>
    </submittedName>
</protein>
<organism evidence="8">
    <name type="scientific">Cacopsylla melanoneura</name>
    <dbReference type="NCBI Taxonomy" id="428564"/>
    <lineage>
        <taxon>Eukaryota</taxon>
        <taxon>Metazoa</taxon>
        <taxon>Ecdysozoa</taxon>
        <taxon>Arthropoda</taxon>
        <taxon>Hexapoda</taxon>
        <taxon>Insecta</taxon>
        <taxon>Pterygota</taxon>
        <taxon>Neoptera</taxon>
        <taxon>Paraneoptera</taxon>
        <taxon>Hemiptera</taxon>
        <taxon>Sternorrhyncha</taxon>
        <taxon>Psylloidea</taxon>
        <taxon>Psyllidae</taxon>
        <taxon>Psyllinae</taxon>
        <taxon>Cacopsylla</taxon>
    </lineage>
</organism>
<dbReference type="EMBL" id="HBUF01374739">
    <property type="protein sequence ID" value="CAG6727768.1"/>
    <property type="molecule type" value="Transcribed_RNA"/>
</dbReference>
<feature type="domain" description="Major facilitator superfamily (MFS) profile" evidence="7">
    <location>
        <begin position="52"/>
        <end position="484"/>
    </location>
</feature>
<dbReference type="InterPro" id="IPR005829">
    <property type="entry name" value="Sugar_transporter_CS"/>
</dbReference>
<evidence type="ECO:0000256" key="4">
    <source>
        <dbReference type="ARBA" id="ARBA00023136"/>
    </source>
</evidence>
<dbReference type="FunFam" id="1.20.1250.20:FF:000249">
    <property type="entry name" value="facilitated trehalose transporter Tret1"/>
    <property type="match status" value="1"/>
</dbReference>
<feature type="transmembrane region" description="Helical" evidence="6">
    <location>
        <begin position="294"/>
        <end position="317"/>
    </location>
</feature>